<organism evidence="1 2">
    <name type="scientific">Faecalibacterium prausnitzii</name>
    <dbReference type="NCBI Taxonomy" id="853"/>
    <lineage>
        <taxon>Bacteria</taxon>
        <taxon>Bacillati</taxon>
        <taxon>Bacillota</taxon>
        <taxon>Clostridia</taxon>
        <taxon>Eubacteriales</taxon>
        <taxon>Oscillospiraceae</taxon>
        <taxon>Faecalibacterium</taxon>
    </lineage>
</organism>
<protein>
    <submittedName>
        <fullName evidence="1">Uncharacterized protein</fullName>
    </submittedName>
</protein>
<name>A0A844DQX8_9FIRM</name>
<accession>A0A844DQX8</accession>
<dbReference type="AlphaFoldDB" id="A0A844DQX8"/>
<dbReference type="Proteomes" id="UP000462091">
    <property type="component" value="Unassembled WGS sequence"/>
</dbReference>
<sequence>MLPFFNQKELVVCSNQSQYQKYTSLLEKEGIGYRTKVRDLSSPSLFSMGTRERTGTAFQKVNCQTIYTIYVRKVDYERAVHVIIV</sequence>
<gene>
    <name evidence="1" type="ORF">GKE10_14635</name>
</gene>
<reference evidence="1 2" key="1">
    <citation type="journal article" date="2019" name="Nat. Med.">
        <title>A library of human gut bacterial isolates paired with longitudinal multiomics data enables mechanistic microbiome research.</title>
        <authorList>
            <person name="Poyet M."/>
            <person name="Groussin M."/>
            <person name="Gibbons S.M."/>
            <person name="Avila-Pacheco J."/>
            <person name="Jiang X."/>
            <person name="Kearney S.M."/>
            <person name="Perrotta A.R."/>
            <person name="Berdy B."/>
            <person name="Zhao S."/>
            <person name="Lieberman T.D."/>
            <person name="Swanson P.K."/>
            <person name="Smith M."/>
            <person name="Roesemann S."/>
            <person name="Alexander J.E."/>
            <person name="Rich S.A."/>
            <person name="Livny J."/>
            <person name="Vlamakis H."/>
            <person name="Clish C."/>
            <person name="Bullock K."/>
            <person name="Deik A."/>
            <person name="Scott J."/>
            <person name="Pierce K.A."/>
            <person name="Xavier R.J."/>
            <person name="Alm E.J."/>
        </authorList>
    </citation>
    <scope>NUCLEOTIDE SEQUENCE [LARGE SCALE GENOMIC DNA]</scope>
    <source>
        <strain evidence="1 2">BIOML-B1</strain>
    </source>
</reference>
<evidence type="ECO:0000313" key="1">
    <source>
        <dbReference type="EMBL" id="MSC53097.1"/>
    </source>
</evidence>
<dbReference type="EMBL" id="WKQM01000058">
    <property type="protein sequence ID" value="MSC53097.1"/>
    <property type="molecule type" value="Genomic_DNA"/>
</dbReference>
<dbReference type="RefSeq" id="WP_154266095.1">
    <property type="nucleotide sequence ID" value="NZ_CABHNO010000015.1"/>
</dbReference>
<evidence type="ECO:0000313" key="2">
    <source>
        <dbReference type="Proteomes" id="UP000462091"/>
    </source>
</evidence>
<comment type="caution">
    <text evidence="1">The sequence shown here is derived from an EMBL/GenBank/DDBJ whole genome shotgun (WGS) entry which is preliminary data.</text>
</comment>
<proteinExistence type="predicted"/>